<name>A0A645GIP9_9ZZZZ</name>
<evidence type="ECO:0000256" key="1">
    <source>
        <dbReference type="ARBA" id="ARBA00023172"/>
    </source>
</evidence>
<organism evidence="2">
    <name type="scientific">bioreactor metagenome</name>
    <dbReference type="NCBI Taxonomy" id="1076179"/>
    <lineage>
        <taxon>unclassified sequences</taxon>
        <taxon>metagenomes</taxon>
        <taxon>ecological metagenomes</taxon>
    </lineage>
</organism>
<dbReference type="EMBL" id="VSSQ01075178">
    <property type="protein sequence ID" value="MPN25852.1"/>
    <property type="molecule type" value="Genomic_DNA"/>
</dbReference>
<dbReference type="InterPro" id="IPR011010">
    <property type="entry name" value="DNA_brk_join_enz"/>
</dbReference>
<dbReference type="GO" id="GO:0003677">
    <property type="term" value="F:DNA binding"/>
    <property type="evidence" value="ECO:0007669"/>
    <property type="project" value="InterPro"/>
</dbReference>
<dbReference type="Gene3D" id="1.10.443.10">
    <property type="entry name" value="Intergrase catalytic core"/>
    <property type="match status" value="1"/>
</dbReference>
<protein>
    <recommendedName>
        <fullName evidence="3">Defective protein IntQ</fullName>
    </recommendedName>
</protein>
<dbReference type="GO" id="GO:0015074">
    <property type="term" value="P:DNA integration"/>
    <property type="evidence" value="ECO:0007669"/>
    <property type="project" value="InterPro"/>
</dbReference>
<reference evidence="2" key="1">
    <citation type="submission" date="2019-08" db="EMBL/GenBank/DDBJ databases">
        <authorList>
            <person name="Kucharzyk K."/>
            <person name="Murdoch R.W."/>
            <person name="Higgins S."/>
            <person name="Loffler F."/>
        </authorList>
    </citation>
    <scope>NUCLEOTIDE SEQUENCE</scope>
</reference>
<dbReference type="InterPro" id="IPR013762">
    <property type="entry name" value="Integrase-like_cat_sf"/>
</dbReference>
<evidence type="ECO:0008006" key="3">
    <source>
        <dbReference type="Google" id="ProtNLM"/>
    </source>
</evidence>
<evidence type="ECO:0000313" key="2">
    <source>
        <dbReference type="EMBL" id="MPN25852.1"/>
    </source>
</evidence>
<proteinExistence type="predicted"/>
<accession>A0A645GIP9</accession>
<comment type="caution">
    <text evidence="2">The sequence shown here is derived from an EMBL/GenBank/DDBJ whole genome shotgun (WGS) entry which is preliminary data.</text>
</comment>
<keyword evidence="1" id="KW-0233">DNA recombination</keyword>
<sequence length="85" mass="9834">MVDQTHGEPWADDKRFRNPFWMPMLRALGIRYRPPNNMRHTYATMLLMAGATPAYAAKQMGHSVEMFLNVYSKWLDDGQGDTEQA</sequence>
<dbReference type="SUPFAM" id="SSF56349">
    <property type="entry name" value="DNA breaking-rejoining enzymes"/>
    <property type="match status" value="1"/>
</dbReference>
<dbReference type="GO" id="GO:0006310">
    <property type="term" value="P:DNA recombination"/>
    <property type="evidence" value="ECO:0007669"/>
    <property type="project" value="UniProtKB-KW"/>
</dbReference>
<gene>
    <name evidence="2" type="ORF">SDC9_173269</name>
</gene>
<dbReference type="AlphaFoldDB" id="A0A645GIP9"/>